<evidence type="ECO:0000256" key="4">
    <source>
        <dbReference type="ARBA" id="ARBA00022723"/>
    </source>
</evidence>
<dbReference type="Gene3D" id="3.20.20.70">
    <property type="entry name" value="Aldolase class I"/>
    <property type="match status" value="1"/>
</dbReference>
<evidence type="ECO:0008006" key="9">
    <source>
        <dbReference type="Google" id="ProtNLM"/>
    </source>
</evidence>
<accession>A0ABY6HYS3</accession>
<dbReference type="InterPro" id="IPR013785">
    <property type="entry name" value="Aldolase_TIM"/>
</dbReference>
<keyword evidence="2" id="KW-0808">Transferase</keyword>
<evidence type="ECO:0000256" key="3">
    <source>
        <dbReference type="ARBA" id="ARBA00022691"/>
    </source>
</evidence>
<keyword evidence="1" id="KW-0963">Cytoplasm</keyword>
<evidence type="ECO:0000256" key="1">
    <source>
        <dbReference type="ARBA" id="ARBA00022490"/>
    </source>
</evidence>
<dbReference type="SUPFAM" id="SSF102114">
    <property type="entry name" value="Radical SAM enzymes"/>
    <property type="match status" value="1"/>
</dbReference>
<dbReference type="SFLD" id="SFLDS00029">
    <property type="entry name" value="Radical_SAM"/>
    <property type="match status" value="1"/>
</dbReference>
<dbReference type="Proteomes" id="UP001208689">
    <property type="component" value="Chromosome"/>
</dbReference>
<name>A0ABY6HYS3_9ARCH</name>
<dbReference type="PIRSF" id="PIRSF006004">
    <property type="entry name" value="CHP00048"/>
    <property type="match status" value="1"/>
</dbReference>
<keyword evidence="6" id="KW-0411">Iron-sulfur</keyword>
<dbReference type="InterPro" id="IPR004383">
    <property type="entry name" value="rRNA_lsu_MTrfase_RlmN/Cfr"/>
</dbReference>
<evidence type="ECO:0000313" key="8">
    <source>
        <dbReference type="Proteomes" id="UP001208689"/>
    </source>
</evidence>
<reference evidence="7" key="1">
    <citation type="submission" date="2022-09" db="EMBL/GenBank/DDBJ databases">
        <title>Actin cytoskeleton and complex cell architecture in an #Asgard archaeon.</title>
        <authorList>
            <person name="Ponce Toledo R.I."/>
            <person name="Schleper C."/>
            <person name="Rodrigues Oliveira T."/>
            <person name="Wollweber F."/>
            <person name="Xu J."/>
            <person name="Rittmann S."/>
            <person name="Klingl A."/>
            <person name="Pilhofer M."/>
        </authorList>
    </citation>
    <scope>NUCLEOTIDE SEQUENCE</scope>
    <source>
        <strain evidence="7">B-35</strain>
    </source>
</reference>
<dbReference type="InterPro" id="IPR058240">
    <property type="entry name" value="rSAM_sf"/>
</dbReference>
<dbReference type="InterPro" id="IPR007197">
    <property type="entry name" value="rSAM"/>
</dbReference>
<gene>
    <name evidence="7" type="ORF">NEF87_004968</name>
</gene>
<sequence>MEILGKYGKDDLAILYVAKINGKVVEFVESIQPPLSREEKWVLIISTLYGCPMQCLMCDAGEYYQGKVSKDAMLAQIEHMVLPRFPDRSIPIPKLKIQFARMGEPSLNSDVLKFLKELPVTYDVPGLIPCISTVAPKGTEAFFEELFEIKNSLYANGFFQLQFSIHSTDVEERRKWIPKSIWNFEQIAQFGKKWLLPGDRKITLNFAVGETSIIDPQVIRKYFDPSQFFIKLTPVNPTYNAVRNNLKSGIKESNSHDFQLAKDFRDLGYETLVSIGEWEENQIGSNCGQFATQFLDGEVKLKETYTCQEYRLTS</sequence>
<keyword evidence="8" id="KW-1185">Reference proteome</keyword>
<evidence type="ECO:0000313" key="7">
    <source>
        <dbReference type="EMBL" id="UYP48683.1"/>
    </source>
</evidence>
<keyword evidence="3" id="KW-0949">S-adenosyl-L-methionine</keyword>
<proteinExistence type="predicted"/>
<dbReference type="EMBL" id="CP104013">
    <property type="protein sequence ID" value="UYP48683.1"/>
    <property type="molecule type" value="Genomic_DNA"/>
</dbReference>
<protein>
    <recommendedName>
        <fullName evidence="9">Radical SAM protein</fullName>
    </recommendedName>
</protein>
<evidence type="ECO:0000256" key="2">
    <source>
        <dbReference type="ARBA" id="ARBA00022603"/>
    </source>
</evidence>
<organism evidence="7 8">
    <name type="scientific">Candidatus Lokiarchaeum ossiferum</name>
    <dbReference type="NCBI Taxonomy" id="2951803"/>
    <lineage>
        <taxon>Archaea</taxon>
        <taxon>Promethearchaeati</taxon>
        <taxon>Promethearchaeota</taxon>
        <taxon>Promethearchaeia</taxon>
        <taxon>Promethearchaeales</taxon>
        <taxon>Promethearchaeaceae</taxon>
        <taxon>Candidatus Lokiarchaeum</taxon>
    </lineage>
</organism>
<keyword evidence="2" id="KW-0489">Methyltransferase</keyword>
<evidence type="ECO:0000256" key="5">
    <source>
        <dbReference type="ARBA" id="ARBA00023004"/>
    </source>
</evidence>
<keyword evidence="4" id="KW-0479">Metal-binding</keyword>
<evidence type="ECO:0000256" key="6">
    <source>
        <dbReference type="ARBA" id="ARBA00023014"/>
    </source>
</evidence>
<keyword evidence="5" id="KW-0408">Iron</keyword>